<reference evidence="3 4" key="1">
    <citation type="journal article" date="2022" name="Nat. Plants">
        <title>Genomes of leafy and leafless Platanthera orchids illuminate the evolution of mycoheterotrophy.</title>
        <authorList>
            <person name="Li M.H."/>
            <person name="Liu K.W."/>
            <person name="Li Z."/>
            <person name="Lu H.C."/>
            <person name="Ye Q.L."/>
            <person name="Zhang D."/>
            <person name="Wang J.Y."/>
            <person name="Li Y.F."/>
            <person name="Zhong Z.M."/>
            <person name="Liu X."/>
            <person name="Yu X."/>
            <person name="Liu D.K."/>
            <person name="Tu X.D."/>
            <person name="Liu B."/>
            <person name="Hao Y."/>
            <person name="Liao X.Y."/>
            <person name="Jiang Y.T."/>
            <person name="Sun W.H."/>
            <person name="Chen J."/>
            <person name="Chen Y.Q."/>
            <person name="Ai Y."/>
            <person name="Zhai J.W."/>
            <person name="Wu S.S."/>
            <person name="Zhou Z."/>
            <person name="Hsiao Y.Y."/>
            <person name="Wu W.L."/>
            <person name="Chen Y.Y."/>
            <person name="Lin Y.F."/>
            <person name="Hsu J.L."/>
            <person name="Li C.Y."/>
            <person name="Wang Z.W."/>
            <person name="Zhao X."/>
            <person name="Zhong W.Y."/>
            <person name="Ma X.K."/>
            <person name="Ma L."/>
            <person name="Huang J."/>
            <person name="Chen G.Z."/>
            <person name="Huang M.Z."/>
            <person name="Huang L."/>
            <person name="Peng D.H."/>
            <person name="Luo Y.B."/>
            <person name="Zou S.Q."/>
            <person name="Chen S.P."/>
            <person name="Lan S."/>
            <person name="Tsai W.C."/>
            <person name="Van de Peer Y."/>
            <person name="Liu Z.J."/>
        </authorList>
    </citation>
    <scope>NUCLEOTIDE SEQUENCE [LARGE SCALE GENOMIC DNA]</scope>
    <source>
        <strain evidence="3">Lor287</strain>
    </source>
</reference>
<sequence>MEFSRRIMVEMLLLLLLLGLLPSPADDISHKFRLLVSTTVSWGTTIERKTALSKTAIRRQKNCCKCIRTAVLAIFIQELACLPAWLQPYEQTNIGFHVISGCNAAFEVATFSVLFKTANENLLNSKIHMTPGAPHLIIFFSYAFPPPLFFLRWELSRSSPPAATPRRQQSAAASRRQPPAAARDLQRPPEAISTRQRLSALVIGRQPRHRLLAPHQRSIAKEAPPKQRKTSKGSNKNPGIRTASERTRLKRPAHSTIQVPLVRQSERECAFTAKVKKGL</sequence>
<keyword evidence="2" id="KW-0732">Signal</keyword>
<feature type="region of interest" description="Disordered" evidence="1">
    <location>
        <begin position="160"/>
        <end position="259"/>
    </location>
</feature>
<name>A0AAP0GDM9_9ASPA</name>
<feature type="compositionally biased region" description="Low complexity" evidence="1">
    <location>
        <begin position="160"/>
        <end position="183"/>
    </location>
</feature>
<gene>
    <name evidence="3" type="ORF">KSP39_PZI001779</name>
</gene>
<dbReference type="EMBL" id="JBBWWQ010000002">
    <property type="protein sequence ID" value="KAK8953770.1"/>
    <property type="molecule type" value="Genomic_DNA"/>
</dbReference>
<dbReference type="AlphaFoldDB" id="A0AAP0GDM9"/>
<feature type="signal peptide" evidence="2">
    <location>
        <begin position="1"/>
        <end position="25"/>
    </location>
</feature>
<evidence type="ECO:0000313" key="3">
    <source>
        <dbReference type="EMBL" id="KAK8953770.1"/>
    </source>
</evidence>
<evidence type="ECO:0000313" key="4">
    <source>
        <dbReference type="Proteomes" id="UP001418222"/>
    </source>
</evidence>
<dbReference type="Proteomes" id="UP001418222">
    <property type="component" value="Unassembled WGS sequence"/>
</dbReference>
<feature type="chain" id="PRO_5042882382" evidence="2">
    <location>
        <begin position="26"/>
        <end position="279"/>
    </location>
</feature>
<organism evidence="3 4">
    <name type="scientific">Platanthera zijinensis</name>
    <dbReference type="NCBI Taxonomy" id="2320716"/>
    <lineage>
        <taxon>Eukaryota</taxon>
        <taxon>Viridiplantae</taxon>
        <taxon>Streptophyta</taxon>
        <taxon>Embryophyta</taxon>
        <taxon>Tracheophyta</taxon>
        <taxon>Spermatophyta</taxon>
        <taxon>Magnoliopsida</taxon>
        <taxon>Liliopsida</taxon>
        <taxon>Asparagales</taxon>
        <taxon>Orchidaceae</taxon>
        <taxon>Orchidoideae</taxon>
        <taxon>Orchideae</taxon>
        <taxon>Orchidinae</taxon>
        <taxon>Platanthera</taxon>
    </lineage>
</organism>
<keyword evidence="4" id="KW-1185">Reference proteome</keyword>
<protein>
    <submittedName>
        <fullName evidence="3">Uncharacterized protein</fullName>
    </submittedName>
</protein>
<comment type="caution">
    <text evidence="3">The sequence shown here is derived from an EMBL/GenBank/DDBJ whole genome shotgun (WGS) entry which is preliminary data.</text>
</comment>
<proteinExistence type="predicted"/>
<accession>A0AAP0GDM9</accession>
<evidence type="ECO:0000256" key="1">
    <source>
        <dbReference type="SAM" id="MobiDB-lite"/>
    </source>
</evidence>
<evidence type="ECO:0000256" key="2">
    <source>
        <dbReference type="SAM" id="SignalP"/>
    </source>
</evidence>